<dbReference type="Gene3D" id="1.10.533.10">
    <property type="entry name" value="Death Domain, Fas"/>
    <property type="match status" value="1"/>
</dbReference>
<reference evidence="2" key="1">
    <citation type="submission" date="2025-08" db="UniProtKB">
        <authorList>
            <consortium name="Ensembl"/>
        </authorList>
    </citation>
    <scope>IDENTIFICATION</scope>
</reference>
<evidence type="ECO:0000313" key="2">
    <source>
        <dbReference type="Ensembl" id="ENSNVIP00000008759.1"/>
    </source>
</evidence>
<dbReference type="Ensembl" id="ENSNVIT00000010251.1">
    <property type="protein sequence ID" value="ENSNVIP00000008759.1"/>
    <property type="gene ID" value="ENSNVIG00000006924.1"/>
</dbReference>
<dbReference type="Proteomes" id="UP000694425">
    <property type="component" value="Unplaced"/>
</dbReference>
<name>A0A8C7AHV0_NEOVI</name>
<sequence length="116" mass="13497">RPKVEEKEEEALEALPSDKFPGGIPKYLIKSKLSSREINQLRQHLGPEVQPLILQINLSEMDIIRCKLNHDHTPYTQMVEAAITRRQRGRQGVMHDLHRSKQAMKQCPRLKQHSLE</sequence>
<accession>A0A8C7AHV0</accession>
<evidence type="ECO:0000313" key="3">
    <source>
        <dbReference type="Proteomes" id="UP000694425"/>
    </source>
</evidence>
<dbReference type="InterPro" id="IPR011029">
    <property type="entry name" value="DEATH-like_dom_sf"/>
</dbReference>
<organism evidence="2 3">
    <name type="scientific">Neovison vison</name>
    <name type="common">American mink</name>
    <name type="synonym">Mustela vison</name>
    <dbReference type="NCBI Taxonomy" id="452646"/>
    <lineage>
        <taxon>Eukaryota</taxon>
        <taxon>Metazoa</taxon>
        <taxon>Chordata</taxon>
        <taxon>Craniata</taxon>
        <taxon>Vertebrata</taxon>
        <taxon>Euteleostomi</taxon>
        <taxon>Mammalia</taxon>
        <taxon>Eutheria</taxon>
        <taxon>Laurasiatheria</taxon>
        <taxon>Carnivora</taxon>
        <taxon>Caniformia</taxon>
        <taxon>Musteloidea</taxon>
        <taxon>Mustelidae</taxon>
        <taxon>Mustelinae</taxon>
        <taxon>Neogale</taxon>
    </lineage>
</organism>
<dbReference type="GeneTree" id="ENSGT00940000170788"/>
<dbReference type="AlphaFoldDB" id="A0A8C7AHV0"/>
<evidence type="ECO:0000256" key="1">
    <source>
        <dbReference type="SAM" id="MobiDB-lite"/>
    </source>
</evidence>
<feature type="region of interest" description="Disordered" evidence="1">
    <location>
        <begin position="87"/>
        <end position="116"/>
    </location>
</feature>
<keyword evidence="3" id="KW-1185">Reference proteome</keyword>
<feature type="compositionally biased region" description="Basic residues" evidence="1">
    <location>
        <begin position="100"/>
        <end position="116"/>
    </location>
</feature>
<proteinExistence type="predicted"/>
<reference evidence="2" key="2">
    <citation type="submission" date="2025-09" db="UniProtKB">
        <authorList>
            <consortium name="Ensembl"/>
        </authorList>
    </citation>
    <scope>IDENTIFICATION</scope>
</reference>
<protein>
    <submittedName>
        <fullName evidence="2">Uncharacterized protein</fullName>
    </submittedName>
</protein>